<keyword evidence="3 5" id="KW-0500">Molybdenum</keyword>
<dbReference type="InterPro" id="IPR036135">
    <property type="entry name" value="MoeA_linker/N_sf"/>
</dbReference>
<dbReference type="GO" id="GO:0006777">
    <property type="term" value="P:Mo-molybdopterin cofactor biosynthetic process"/>
    <property type="evidence" value="ECO:0007669"/>
    <property type="project" value="UniProtKB-UniRule"/>
</dbReference>
<evidence type="ECO:0000256" key="1">
    <source>
        <dbReference type="ARBA" id="ARBA00002901"/>
    </source>
</evidence>
<dbReference type="InterPro" id="IPR001453">
    <property type="entry name" value="MoaB/Mog_dom"/>
</dbReference>
<feature type="region of interest" description="Disordered" evidence="6">
    <location>
        <begin position="1"/>
        <end position="24"/>
    </location>
</feature>
<dbReference type="EMBL" id="QLMJ01000019">
    <property type="protein sequence ID" value="RAK28818.1"/>
    <property type="molecule type" value="Genomic_DNA"/>
</dbReference>
<keyword evidence="5" id="KW-0501">Molybdenum cofactor biosynthesis</keyword>
<keyword evidence="5" id="KW-0460">Magnesium</keyword>
<feature type="region of interest" description="Disordered" evidence="6">
    <location>
        <begin position="126"/>
        <end position="168"/>
    </location>
</feature>
<dbReference type="InterPro" id="IPR005110">
    <property type="entry name" value="MoeA_linker/N"/>
</dbReference>
<dbReference type="PANTHER" id="PTHR10192:SF5">
    <property type="entry name" value="GEPHYRIN"/>
    <property type="match status" value="1"/>
</dbReference>
<evidence type="ECO:0000256" key="6">
    <source>
        <dbReference type="SAM" id="MobiDB-lite"/>
    </source>
</evidence>
<comment type="pathway">
    <text evidence="5">Cofactor biosynthesis; molybdopterin biosynthesis.</text>
</comment>
<dbReference type="RefSeq" id="WP_111653265.1">
    <property type="nucleotide sequence ID" value="NZ_JACHWI010000001.1"/>
</dbReference>
<comment type="function">
    <text evidence="1 5">Catalyzes the insertion of molybdate into adenylated molybdopterin with the concomitant release of AMP.</text>
</comment>
<keyword evidence="5" id="KW-0479">Metal-binding</keyword>
<dbReference type="GO" id="GO:0046872">
    <property type="term" value="F:metal ion binding"/>
    <property type="evidence" value="ECO:0007669"/>
    <property type="project" value="UniProtKB-UniRule"/>
</dbReference>
<dbReference type="InterPro" id="IPR038987">
    <property type="entry name" value="MoeA-like"/>
</dbReference>
<organism evidence="8 9">
    <name type="scientific">Actinoplanes lutulentus</name>
    <dbReference type="NCBI Taxonomy" id="1287878"/>
    <lineage>
        <taxon>Bacteria</taxon>
        <taxon>Bacillati</taxon>
        <taxon>Actinomycetota</taxon>
        <taxon>Actinomycetes</taxon>
        <taxon>Micromonosporales</taxon>
        <taxon>Micromonosporaceae</taxon>
        <taxon>Actinoplanes</taxon>
    </lineage>
</organism>
<comment type="similarity">
    <text evidence="2 5">Belongs to the MoeA family.</text>
</comment>
<evidence type="ECO:0000313" key="9">
    <source>
        <dbReference type="Proteomes" id="UP000249341"/>
    </source>
</evidence>
<dbReference type="GO" id="GO:0005829">
    <property type="term" value="C:cytosol"/>
    <property type="evidence" value="ECO:0007669"/>
    <property type="project" value="TreeGrafter"/>
</dbReference>
<dbReference type="OrthoDB" id="3196725at2"/>
<dbReference type="SMART" id="SM00852">
    <property type="entry name" value="MoCF_biosynth"/>
    <property type="match status" value="1"/>
</dbReference>
<dbReference type="InterPro" id="IPR036688">
    <property type="entry name" value="MoeA_C_domain_IV_sf"/>
</dbReference>
<dbReference type="Proteomes" id="UP000249341">
    <property type="component" value="Unassembled WGS sequence"/>
</dbReference>
<evidence type="ECO:0000256" key="3">
    <source>
        <dbReference type="ARBA" id="ARBA00022505"/>
    </source>
</evidence>
<dbReference type="Gene3D" id="2.170.190.11">
    <property type="entry name" value="Molybdopterin biosynthesis moea protein, domain 3"/>
    <property type="match status" value="1"/>
</dbReference>
<dbReference type="SUPFAM" id="SSF53218">
    <property type="entry name" value="Molybdenum cofactor biosynthesis proteins"/>
    <property type="match status" value="1"/>
</dbReference>
<dbReference type="Gene3D" id="3.90.105.10">
    <property type="entry name" value="Molybdopterin biosynthesis moea protein, domain 2"/>
    <property type="match status" value="1"/>
</dbReference>
<gene>
    <name evidence="8" type="ORF">B0I29_119156</name>
</gene>
<dbReference type="Pfam" id="PF00994">
    <property type="entry name" value="MoCF_biosynth"/>
    <property type="match status" value="1"/>
</dbReference>
<dbReference type="UniPathway" id="UPA00344"/>
<dbReference type="SUPFAM" id="SSF63882">
    <property type="entry name" value="MoeA N-terminal region -like"/>
    <property type="match status" value="1"/>
</dbReference>
<dbReference type="EC" id="2.10.1.1" evidence="5"/>
<comment type="catalytic activity">
    <reaction evidence="4">
        <text>adenylyl-molybdopterin + molybdate = Mo-molybdopterin + AMP + H(+)</text>
        <dbReference type="Rhea" id="RHEA:35047"/>
        <dbReference type="ChEBI" id="CHEBI:15378"/>
        <dbReference type="ChEBI" id="CHEBI:36264"/>
        <dbReference type="ChEBI" id="CHEBI:62727"/>
        <dbReference type="ChEBI" id="CHEBI:71302"/>
        <dbReference type="ChEBI" id="CHEBI:456215"/>
        <dbReference type="EC" id="2.10.1.1"/>
    </reaction>
</comment>
<feature type="compositionally biased region" description="Polar residues" evidence="6">
    <location>
        <begin position="136"/>
        <end position="154"/>
    </location>
</feature>
<evidence type="ECO:0000256" key="5">
    <source>
        <dbReference type="RuleBase" id="RU365090"/>
    </source>
</evidence>
<reference evidence="8 9" key="1">
    <citation type="submission" date="2018-06" db="EMBL/GenBank/DDBJ databases">
        <title>Genomic Encyclopedia of Type Strains, Phase III (KMG-III): the genomes of soil and plant-associated and newly described type strains.</title>
        <authorList>
            <person name="Whitman W."/>
        </authorList>
    </citation>
    <scope>NUCLEOTIDE SEQUENCE [LARGE SCALE GENOMIC DNA]</scope>
    <source>
        <strain evidence="8 9">CGMCC 4.7090</strain>
    </source>
</reference>
<evidence type="ECO:0000256" key="2">
    <source>
        <dbReference type="ARBA" id="ARBA00010763"/>
    </source>
</evidence>
<protein>
    <recommendedName>
        <fullName evidence="5">Molybdopterin molybdenumtransferase</fullName>
        <ecNumber evidence="5">2.10.1.1</ecNumber>
    </recommendedName>
</protein>
<dbReference type="Pfam" id="PF03453">
    <property type="entry name" value="MoeA_N"/>
    <property type="match status" value="1"/>
</dbReference>
<dbReference type="Gene3D" id="2.40.340.10">
    <property type="entry name" value="MoeA, C-terminal, domain IV"/>
    <property type="match status" value="1"/>
</dbReference>
<dbReference type="PANTHER" id="PTHR10192">
    <property type="entry name" value="MOLYBDOPTERIN BIOSYNTHESIS PROTEIN"/>
    <property type="match status" value="1"/>
</dbReference>
<keyword evidence="9" id="KW-1185">Reference proteome</keyword>
<proteinExistence type="inferred from homology"/>
<dbReference type="Gene3D" id="3.40.980.10">
    <property type="entry name" value="MoaB/Mog-like domain"/>
    <property type="match status" value="1"/>
</dbReference>
<dbReference type="InterPro" id="IPR036425">
    <property type="entry name" value="MoaB/Mog-like_dom_sf"/>
</dbReference>
<feature type="domain" description="MoaB/Mog" evidence="7">
    <location>
        <begin position="225"/>
        <end position="361"/>
    </location>
</feature>
<comment type="cofactor">
    <cofactor evidence="5">
        <name>Mg(2+)</name>
        <dbReference type="ChEBI" id="CHEBI:18420"/>
    </cofactor>
</comment>
<dbReference type="GO" id="GO:0061599">
    <property type="term" value="F:molybdopterin molybdotransferase activity"/>
    <property type="evidence" value="ECO:0007669"/>
    <property type="project" value="UniProtKB-UniRule"/>
</dbReference>
<dbReference type="AlphaFoldDB" id="A0A327Z245"/>
<evidence type="ECO:0000256" key="4">
    <source>
        <dbReference type="ARBA" id="ARBA00047317"/>
    </source>
</evidence>
<accession>A0A327Z245</accession>
<evidence type="ECO:0000313" key="8">
    <source>
        <dbReference type="EMBL" id="RAK28818.1"/>
    </source>
</evidence>
<evidence type="ECO:0000259" key="7">
    <source>
        <dbReference type="SMART" id="SM00852"/>
    </source>
</evidence>
<sequence>MVASPQHGRHEPDTTARSTDPMMPWPHAHALAREIARPLPGRKTPVVQAGGQVLASPIACVRPVPAFDNAAMDGFAVSGEPPWSITGLLLAGGFDTLPSLSPGEAMEIATGAPVPPGTTAVLPYEESAVEGRPISRSDSSQVDGPLSRSDSSQLGRPLSRSDRFQPGRTVSGVVRGRTHIRRTGETLAVGALVSPPGRIVTATLAAAAVQAGVDDVITHRPPTVTLLVTGDEVISEGTPGPGQVRDSFTGLVTAITTRAGGVLTASHHQPDDPSTLAAALDRTATDVIVVSGSSSAGAADHLHTLLTERSATWHVRGVACRPGHPQALAELPDGRWVVSLPGNPFAGLVAALTLLEPLLETLAGRPTKPSLTAPVTGTAKLTPETARIVPVTWAGVSAHIIQGSTPAGLHAAATADALAVLPATWTPNTPAHLLPLP</sequence>
<comment type="caution">
    <text evidence="8">The sequence shown here is derived from an EMBL/GenBank/DDBJ whole genome shotgun (WGS) entry which is preliminary data.</text>
</comment>
<name>A0A327Z245_9ACTN</name>
<keyword evidence="5 8" id="KW-0808">Transferase</keyword>